<name>A0A1H5WX78_9BACT</name>
<reference evidence="2 3" key="1">
    <citation type="submission" date="2016-10" db="EMBL/GenBank/DDBJ databases">
        <authorList>
            <person name="de Groot N.N."/>
        </authorList>
    </citation>
    <scope>NUCLEOTIDE SEQUENCE [LARGE SCALE GENOMIC DNA]</scope>
    <source>
        <strain evidence="2 3">DSM 22489</strain>
    </source>
</reference>
<evidence type="ECO:0000313" key="2">
    <source>
        <dbReference type="EMBL" id="SEG03913.1"/>
    </source>
</evidence>
<dbReference type="SUPFAM" id="SSF141694">
    <property type="entry name" value="AF2212/PG0164-like"/>
    <property type="match status" value="1"/>
</dbReference>
<keyword evidence="3" id="KW-1185">Reference proteome</keyword>
<accession>A0A1H5WX78</accession>
<dbReference type="Pfam" id="PF08922">
    <property type="entry name" value="DUF1905"/>
    <property type="match status" value="1"/>
</dbReference>
<gene>
    <name evidence="2" type="ORF">SAMN05421819_1778</name>
</gene>
<sequence>MALTKKAVKKSAARTTAQKKSASKRAGVAAQMAGESTSYEAREFEAALERAPGYLGWTIARVPFDVHKAFSTMLRLRVKGTIRSRHAKGEGTAFRTSLFPVRSLSERETPDGAGAFFLLVNKAMQRGAGVSAGDMAHFVLEADLGERPAELPDALAALLDEEPGLRAFYDELSESWRREIGKWIHGVKSEEAQLGRCEQMAERLLNTMEAEVELPPLIDKAFRLRPKARAGWAKMTPTQRRQGLLAVFYYRTPEAQQRRLDKLCGEAEERA</sequence>
<dbReference type="AlphaFoldDB" id="A0A1H5WX78"/>
<dbReference type="InterPro" id="IPR037079">
    <property type="entry name" value="AF2212/PG0164-like_sf"/>
</dbReference>
<evidence type="ECO:0000313" key="3">
    <source>
        <dbReference type="Proteomes" id="UP000236728"/>
    </source>
</evidence>
<proteinExistence type="predicted"/>
<feature type="region of interest" description="Disordered" evidence="1">
    <location>
        <begin position="1"/>
        <end position="29"/>
    </location>
</feature>
<protein>
    <submittedName>
        <fullName evidence="2">Bacteriocin-protection, YdeI or OmpD-Associated</fullName>
    </submittedName>
</protein>
<dbReference type="RefSeq" id="WP_235011463.1">
    <property type="nucleotide sequence ID" value="NZ_FNVA01000002.1"/>
</dbReference>
<organism evidence="2 3">
    <name type="scientific">Bryocella elongata</name>
    <dbReference type="NCBI Taxonomy" id="863522"/>
    <lineage>
        <taxon>Bacteria</taxon>
        <taxon>Pseudomonadati</taxon>
        <taxon>Acidobacteriota</taxon>
        <taxon>Terriglobia</taxon>
        <taxon>Terriglobales</taxon>
        <taxon>Acidobacteriaceae</taxon>
        <taxon>Bryocella</taxon>
    </lineage>
</organism>
<feature type="compositionally biased region" description="Basic residues" evidence="1">
    <location>
        <begin position="1"/>
        <end position="12"/>
    </location>
</feature>
<evidence type="ECO:0000256" key="1">
    <source>
        <dbReference type="SAM" id="MobiDB-lite"/>
    </source>
</evidence>
<dbReference type="Proteomes" id="UP000236728">
    <property type="component" value="Unassembled WGS sequence"/>
</dbReference>
<dbReference type="Gene3D" id="2.40.30.100">
    <property type="entry name" value="AF2212/PG0164-like"/>
    <property type="match status" value="1"/>
</dbReference>
<dbReference type="EMBL" id="FNVA01000002">
    <property type="protein sequence ID" value="SEG03913.1"/>
    <property type="molecule type" value="Genomic_DNA"/>
</dbReference>
<dbReference type="Pfam" id="PF13376">
    <property type="entry name" value="OmdA"/>
    <property type="match status" value="2"/>
</dbReference>
<dbReference type="InterPro" id="IPR015018">
    <property type="entry name" value="DUF1905"/>
</dbReference>